<evidence type="ECO:0000313" key="2">
    <source>
        <dbReference type="Proteomes" id="UP000602076"/>
    </source>
</evidence>
<dbReference type="RefSeq" id="WP_190996798.1">
    <property type="nucleotide sequence ID" value="NZ_JACXSI010000004.1"/>
</dbReference>
<keyword evidence="2" id="KW-1185">Reference proteome</keyword>
<dbReference type="Proteomes" id="UP000602076">
    <property type="component" value="Unassembled WGS sequence"/>
</dbReference>
<accession>A0A927H9U6</accession>
<dbReference type="EMBL" id="JACXSI010000004">
    <property type="protein sequence ID" value="MBD3107259.1"/>
    <property type="molecule type" value="Genomic_DNA"/>
</dbReference>
<protein>
    <submittedName>
        <fullName evidence="1">Uncharacterized protein</fullName>
    </submittedName>
</protein>
<dbReference type="AlphaFoldDB" id="A0A927H9U6"/>
<gene>
    <name evidence="1" type="ORF">IEO70_02690</name>
</gene>
<evidence type="ECO:0000313" key="1">
    <source>
        <dbReference type="EMBL" id="MBD3107259.1"/>
    </source>
</evidence>
<organism evidence="1 2">
    <name type="scientific">Peribacillus faecalis</name>
    <dbReference type="NCBI Taxonomy" id="2772559"/>
    <lineage>
        <taxon>Bacteria</taxon>
        <taxon>Bacillati</taxon>
        <taxon>Bacillota</taxon>
        <taxon>Bacilli</taxon>
        <taxon>Bacillales</taxon>
        <taxon>Bacillaceae</taxon>
        <taxon>Peribacillus</taxon>
    </lineage>
</organism>
<sequence length="68" mass="8032">MNEISDYIKASHFEYVDDETDLVEMKLFEGIIGSQNESNKLEESLWENGVDLEETLKRFRMKLANEKM</sequence>
<comment type="caution">
    <text evidence="1">The sequence shown here is derived from an EMBL/GenBank/DDBJ whole genome shotgun (WGS) entry which is preliminary data.</text>
</comment>
<proteinExistence type="predicted"/>
<name>A0A927H9U6_9BACI</name>
<reference evidence="1" key="1">
    <citation type="submission" date="2020-09" db="EMBL/GenBank/DDBJ databases">
        <title>Bacillus faecalis sp. nov., a moderately halophilic bacterium isolated from cow faeces.</title>
        <authorList>
            <person name="Jiang L."/>
            <person name="Lee J."/>
        </authorList>
    </citation>
    <scope>NUCLEOTIDE SEQUENCE</scope>
    <source>
        <strain evidence="1">AGMB 02131</strain>
    </source>
</reference>